<evidence type="ECO:0000313" key="4">
    <source>
        <dbReference type="Proteomes" id="UP000193067"/>
    </source>
</evidence>
<keyword evidence="2" id="KW-0560">Oxidoreductase</keyword>
<proteinExistence type="inferred from homology"/>
<evidence type="ECO:0000313" key="3">
    <source>
        <dbReference type="EMBL" id="OSD02538.1"/>
    </source>
</evidence>
<dbReference type="Gene3D" id="3.40.50.720">
    <property type="entry name" value="NAD(P)-binding Rossmann-like Domain"/>
    <property type="match status" value="1"/>
</dbReference>
<dbReference type="OrthoDB" id="1669814at2759"/>
<dbReference type="GO" id="GO:0050664">
    <property type="term" value="F:oxidoreductase activity, acting on NAD(P)H, oxygen as acceptor"/>
    <property type="evidence" value="ECO:0007669"/>
    <property type="project" value="TreeGrafter"/>
</dbReference>
<organism evidence="3 4">
    <name type="scientific">Trametes coccinea (strain BRFM310)</name>
    <name type="common">Pycnoporus coccineus</name>
    <dbReference type="NCBI Taxonomy" id="1353009"/>
    <lineage>
        <taxon>Eukaryota</taxon>
        <taxon>Fungi</taxon>
        <taxon>Dikarya</taxon>
        <taxon>Basidiomycota</taxon>
        <taxon>Agaricomycotina</taxon>
        <taxon>Agaricomycetes</taxon>
        <taxon>Polyporales</taxon>
        <taxon>Polyporaceae</taxon>
        <taxon>Trametes</taxon>
    </lineage>
</organism>
<sequence length="334" mass="36543">MMSAMRYIPKSLWFYTAHHARLVISPSRRHDFPKQSYAFARFASRAPPWVGVAKALQQSGDASAPTLFSRDFSLSDRVALVSGGNSGLGLEAALAMVEAGARAVYCLDLPDAPSDEWTKVRKYVARMERTGGEGRLEYVSADVRDQEKMWKVGQILGDREGRMDICLAAAGILGDAVDCLQYPAQKFQEALDTDVKGVLFTAQAAGQQMRRFGNGGSIILMASIAARNAFKGHPLVHYHTSKAAILQMTRSLACELAPEGIRVNSVSPGFVLTRFPKPYLDARPEYAQIWGDWNPMGRLAEPHEMRGVMVWLASDASSFCTGSDILIDGGHAAR</sequence>
<dbReference type="EMBL" id="KZ084104">
    <property type="protein sequence ID" value="OSD02538.1"/>
    <property type="molecule type" value="Genomic_DNA"/>
</dbReference>
<dbReference type="PRINTS" id="PR00080">
    <property type="entry name" value="SDRFAMILY"/>
</dbReference>
<keyword evidence="4" id="KW-1185">Reference proteome</keyword>
<comment type="similarity">
    <text evidence="1">Belongs to the short-chain dehydrogenases/reductases (SDR) family.</text>
</comment>
<dbReference type="PANTHER" id="PTHR43008">
    <property type="entry name" value="BENZIL REDUCTASE"/>
    <property type="match status" value="1"/>
</dbReference>
<dbReference type="SUPFAM" id="SSF51735">
    <property type="entry name" value="NAD(P)-binding Rossmann-fold domains"/>
    <property type="match status" value="1"/>
</dbReference>
<dbReference type="InterPro" id="IPR036291">
    <property type="entry name" value="NAD(P)-bd_dom_sf"/>
</dbReference>
<evidence type="ECO:0000256" key="2">
    <source>
        <dbReference type="ARBA" id="ARBA00023002"/>
    </source>
</evidence>
<protein>
    <submittedName>
        <fullName evidence="3">NAD(P)-binding protein</fullName>
    </submittedName>
</protein>
<dbReference type="PANTHER" id="PTHR43008:SF4">
    <property type="entry name" value="CHAIN DEHYDROGENASE, PUTATIVE (AFU_ORTHOLOGUE AFUA_4G08710)-RELATED"/>
    <property type="match status" value="1"/>
</dbReference>
<accession>A0A1Y2IN52</accession>
<evidence type="ECO:0000256" key="1">
    <source>
        <dbReference type="ARBA" id="ARBA00006484"/>
    </source>
</evidence>
<dbReference type="GO" id="GO:0016616">
    <property type="term" value="F:oxidoreductase activity, acting on the CH-OH group of donors, NAD or NADP as acceptor"/>
    <property type="evidence" value="ECO:0007669"/>
    <property type="project" value="UniProtKB-ARBA"/>
</dbReference>
<reference evidence="3 4" key="1">
    <citation type="journal article" date="2015" name="Biotechnol. Biofuels">
        <title>Enhanced degradation of softwood versus hardwood by the white-rot fungus Pycnoporus coccineus.</title>
        <authorList>
            <person name="Couturier M."/>
            <person name="Navarro D."/>
            <person name="Chevret D."/>
            <person name="Henrissat B."/>
            <person name="Piumi F."/>
            <person name="Ruiz-Duenas F.J."/>
            <person name="Martinez A.T."/>
            <person name="Grigoriev I.V."/>
            <person name="Riley R."/>
            <person name="Lipzen A."/>
            <person name="Berrin J.G."/>
            <person name="Master E.R."/>
            <person name="Rosso M.N."/>
        </authorList>
    </citation>
    <scope>NUCLEOTIDE SEQUENCE [LARGE SCALE GENOMIC DNA]</scope>
    <source>
        <strain evidence="3 4">BRFM310</strain>
    </source>
</reference>
<dbReference type="STRING" id="1353009.A0A1Y2IN52"/>
<dbReference type="AlphaFoldDB" id="A0A1Y2IN52"/>
<dbReference type="InterPro" id="IPR002347">
    <property type="entry name" value="SDR_fam"/>
</dbReference>
<dbReference type="Pfam" id="PF13561">
    <property type="entry name" value="adh_short_C2"/>
    <property type="match status" value="1"/>
</dbReference>
<name>A0A1Y2IN52_TRAC3</name>
<dbReference type="PRINTS" id="PR00081">
    <property type="entry name" value="GDHRDH"/>
</dbReference>
<dbReference type="Proteomes" id="UP000193067">
    <property type="component" value="Unassembled WGS sequence"/>
</dbReference>
<dbReference type="FunFam" id="3.40.50.720:FF:000084">
    <property type="entry name" value="Short-chain dehydrogenase reductase"/>
    <property type="match status" value="1"/>
</dbReference>
<gene>
    <name evidence="3" type="ORF">PYCCODRAFT_319266</name>
</gene>